<keyword evidence="8" id="KW-1185">Reference proteome</keyword>
<keyword evidence="5" id="KW-0539">Nucleus</keyword>
<evidence type="ECO:0000256" key="5">
    <source>
        <dbReference type="ARBA" id="ARBA00023242"/>
    </source>
</evidence>
<gene>
    <name evidence="7" type="ORF">CFOL_v3_13107</name>
</gene>
<name>A0A1Q3BNL3_CEPFO</name>
<comment type="caution">
    <text evidence="7">The sequence shown here is derived from an EMBL/GenBank/DDBJ whole genome shotgun (WGS) entry which is preliminary data.</text>
</comment>
<accession>A0A1Q3BNL3</accession>
<dbReference type="AlphaFoldDB" id="A0A1Q3BNL3"/>
<dbReference type="SMART" id="SM00353">
    <property type="entry name" value="HLH"/>
    <property type="match status" value="1"/>
</dbReference>
<protein>
    <submittedName>
        <fullName evidence="7">HLH domain-containing protein</fullName>
    </submittedName>
</protein>
<dbReference type="EMBL" id="BDDD01000734">
    <property type="protein sequence ID" value="GAV69606.1"/>
    <property type="molecule type" value="Genomic_DNA"/>
</dbReference>
<dbReference type="CDD" id="cd11393">
    <property type="entry name" value="bHLH_AtbHLH_like"/>
    <property type="match status" value="1"/>
</dbReference>
<dbReference type="PANTHER" id="PTHR46665">
    <property type="entry name" value="TRANSCRIPTION FACTOR BHLH041-RELATED-RELATED"/>
    <property type="match status" value="1"/>
</dbReference>
<dbReference type="InParanoid" id="A0A1Q3BNL3"/>
<sequence>MEHFFQEAFQGDDVPIFWYETVPVNQNSAFVPYTSTPINQVGLKNPCNVFNTGNMNKRMVKFLRRSWPAVRTETGETKRERSIRHMVNERMRREKLRNSYSALHSVLPPGTKTDKKSIVQVAAKMIEELWRYKEMLERRKKELSRNFAATNEEKVERTKIRVRVDNPVSGADSVLEVLKCLNNLGTNTISIQSKLSDHEFLALLDIETEIDGAEVEKFVQRRLHEVERKLLG</sequence>
<dbReference type="GO" id="GO:0005634">
    <property type="term" value="C:nucleus"/>
    <property type="evidence" value="ECO:0007669"/>
    <property type="project" value="UniProtKB-SubCell"/>
</dbReference>
<comment type="subcellular location">
    <subcellularLocation>
        <location evidence="1">Nucleus</location>
    </subcellularLocation>
</comment>
<dbReference type="GO" id="GO:0046983">
    <property type="term" value="F:protein dimerization activity"/>
    <property type="evidence" value="ECO:0007669"/>
    <property type="project" value="InterPro"/>
</dbReference>
<dbReference type="PANTHER" id="PTHR46665:SF6">
    <property type="entry name" value="TRANSCRIPTION FACTOR BHLH92"/>
    <property type="match status" value="1"/>
</dbReference>
<dbReference type="Pfam" id="PF00010">
    <property type="entry name" value="HLH"/>
    <property type="match status" value="1"/>
</dbReference>
<dbReference type="InterPro" id="IPR045239">
    <property type="entry name" value="bHLH95_bHLH"/>
</dbReference>
<organism evidence="7 8">
    <name type="scientific">Cephalotus follicularis</name>
    <name type="common">Albany pitcher plant</name>
    <dbReference type="NCBI Taxonomy" id="3775"/>
    <lineage>
        <taxon>Eukaryota</taxon>
        <taxon>Viridiplantae</taxon>
        <taxon>Streptophyta</taxon>
        <taxon>Embryophyta</taxon>
        <taxon>Tracheophyta</taxon>
        <taxon>Spermatophyta</taxon>
        <taxon>Magnoliopsida</taxon>
        <taxon>eudicotyledons</taxon>
        <taxon>Gunneridae</taxon>
        <taxon>Pentapetalae</taxon>
        <taxon>rosids</taxon>
        <taxon>fabids</taxon>
        <taxon>Oxalidales</taxon>
        <taxon>Cephalotaceae</taxon>
        <taxon>Cephalotus</taxon>
    </lineage>
</organism>
<dbReference type="SUPFAM" id="SSF47459">
    <property type="entry name" value="HLH, helix-loop-helix DNA-binding domain"/>
    <property type="match status" value="1"/>
</dbReference>
<evidence type="ECO:0000256" key="3">
    <source>
        <dbReference type="ARBA" id="ARBA00023125"/>
    </source>
</evidence>
<evidence type="ECO:0000313" key="8">
    <source>
        <dbReference type="Proteomes" id="UP000187406"/>
    </source>
</evidence>
<keyword evidence="3" id="KW-0238">DNA-binding</keyword>
<feature type="domain" description="BHLH" evidence="6">
    <location>
        <begin position="80"/>
        <end position="129"/>
    </location>
</feature>
<dbReference type="InterPro" id="IPR036638">
    <property type="entry name" value="HLH_DNA-bd_sf"/>
</dbReference>
<evidence type="ECO:0000256" key="2">
    <source>
        <dbReference type="ARBA" id="ARBA00023015"/>
    </source>
</evidence>
<evidence type="ECO:0000256" key="4">
    <source>
        <dbReference type="ARBA" id="ARBA00023163"/>
    </source>
</evidence>
<dbReference type="OrthoDB" id="1885111at2759"/>
<dbReference type="STRING" id="3775.A0A1Q3BNL3"/>
<proteinExistence type="predicted"/>
<keyword evidence="4" id="KW-0804">Transcription</keyword>
<evidence type="ECO:0000313" key="7">
    <source>
        <dbReference type="EMBL" id="GAV69606.1"/>
    </source>
</evidence>
<dbReference type="InterPro" id="IPR011598">
    <property type="entry name" value="bHLH_dom"/>
</dbReference>
<dbReference type="Gene3D" id="4.10.280.10">
    <property type="entry name" value="Helix-loop-helix DNA-binding domain"/>
    <property type="match status" value="1"/>
</dbReference>
<evidence type="ECO:0000256" key="1">
    <source>
        <dbReference type="ARBA" id="ARBA00004123"/>
    </source>
</evidence>
<dbReference type="Proteomes" id="UP000187406">
    <property type="component" value="Unassembled WGS sequence"/>
</dbReference>
<keyword evidence="2" id="KW-0805">Transcription regulation</keyword>
<reference evidence="8" key="1">
    <citation type="submission" date="2016-04" db="EMBL/GenBank/DDBJ databases">
        <title>Cephalotus genome sequencing.</title>
        <authorList>
            <person name="Fukushima K."/>
            <person name="Hasebe M."/>
            <person name="Fang X."/>
        </authorList>
    </citation>
    <scope>NUCLEOTIDE SEQUENCE [LARGE SCALE GENOMIC DNA]</scope>
    <source>
        <strain evidence="8">cv. St1</strain>
    </source>
</reference>
<dbReference type="GO" id="GO:0003677">
    <property type="term" value="F:DNA binding"/>
    <property type="evidence" value="ECO:0007669"/>
    <property type="project" value="UniProtKB-KW"/>
</dbReference>
<dbReference type="InterPro" id="IPR044658">
    <property type="entry name" value="bHLH92/bHLH041-like"/>
</dbReference>
<dbReference type="PROSITE" id="PS50888">
    <property type="entry name" value="BHLH"/>
    <property type="match status" value="1"/>
</dbReference>
<dbReference type="FunCoup" id="A0A1Q3BNL3">
    <property type="interactions" value="83"/>
</dbReference>
<evidence type="ECO:0000259" key="6">
    <source>
        <dbReference type="PROSITE" id="PS50888"/>
    </source>
</evidence>